<evidence type="ECO:0000313" key="1">
    <source>
        <dbReference type="EMBL" id="CAG8840316.1"/>
    </source>
</evidence>
<dbReference type="EMBL" id="CAJVQB010062561">
    <property type="protein sequence ID" value="CAG8840316.1"/>
    <property type="molecule type" value="Genomic_DNA"/>
</dbReference>
<feature type="non-terminal residue" evidence="1">
    <location>
        <position position="53"/>
    </location>
</feature>
<feature type="non-terminal residue" evidence="1">
    <location>
        <position position="1"/>
    </location>
</feature>
<gene>
    <name evidence="1" type="ORF">GMARGA_LOCUS34855</name>
</gene>
<sequence length="53" mass="6199">FKYRNEPKSDKVRTISKKDLNMIKNGILKFNSEDNARKTFCEAIRSFVTLVTC</sequence>
<evidence type="ECO:0000313" key="2">
    <source>
        <dbReference type="Proteomes" id="UP000789901"/>
    </source>
</evidence>
<dbReference type="Proteomes" id="UP000789901">
    <property type="component" value="Unassembled WGS sequence"/>
</dbReference>
<organism evidence="1 2">
    <name type="scientific">Gigaspora margarita</name>
    <dbReference type="NCBI Taxonomy" id="4874"/>
    <lineage>
        <taxon>Eukaryota</taxon>
        <taxon>Fungi</taxon>
        <taxon>Fungi incertae sedis</taxon>
        <taxon>Mucoromycota</taxon>
        <taxon>Glomeromycotina</taxon>
        <taxon>Glomeromycetes</taxon>
        <taxon>Diversisporales</taxon>
        <taxon>Gigasporaceae</taxon>
        <taxon>Gigaspora</taxon>
    </lineage>
</organism>
<protein>
    <submittedName>
        <fullName evidence="1">3284_t:CDS:1</fullName>
    </submittedName>
</protein>
<comment type="caution">
    <text evidence="1">The sequence shown here is derived from an EMBL/GenBank/DDBJ whole genome shotgun (WGS) entry which is preliminary data.</text>
</comment>
<name>A0ABN7WTA8_GIGMA</name>
<accession>A0ABN7WTA8</accession>
<proteinExistence type="predicted"/>
<reference evidence="1 2" key="1">
    <citation type="submission" date="2021-06" db="EMBL/GenBank/DDBJ databases">
        <authorList>
            <person name="Kallberg Y."/>
            <person name="Tangrot J."/>
            <person name="Rosling A."/>
        </authorList>
    </citation>
    <scope>NUCLEOTIDE SEQUENCE [LARGE SCALE GENOMIC DNA]</scope>
    <source>
        <strain evidence="1 2">120-4 pot B 10/14</strain>
    </source>
</reference>
<keyword evidence="2" id="KW-1185">Reference proteome</keyword>